<evidence type="ECO:0000259" key="5">
    <source>
        <dbReference type="Pfam" id="PF01094"/>
    </source>
</evidence>
<dbReference type="PANTHER" id="PTHR24061">
    <property type="entry name" value="CALCIUM-SENSING RECEPTOR-RELATED"/>
    <property type="match status" value="1"/>
</dbReference>
<evidence type="ECO:0000256" key="1">
    <source>
        <dbReference type="ARBA" id="ARBA00004370"/>
    </source>
</evidence>
<organism evidence="6 7">
    <name type="scientific">Pelobates cultripes</name>
    <name type="common">Western spadefoot toad</name>
    <dbReference type="NCBI Taxonomy" id="61616"/>
    <lineage>
        <taxon>Eukaryota</taxon>
        <taxon>Metazoa</taxon>
        <taxon>Chordata</taxon>
        <taxon>Craniata</taxon>
        <taxon>Vertebrata</taxon>
        <taxon>Euteleostomi</taxon>
        <taxon>Amphibia</taxon>
        <taxon>Batrachia</taxon>
        <taxon>Anura</taxon>
        <taxon>Pelobatoidea</taxon>
        <taxon>Pelobatidae</taxon>
        <taxon>Pelobates</taxon>
    </lineage>
</organism>
<proteinExistence type="predicted"/>
<dbReference type="Proteomes" id="UP001295444">
    <property type="component" value="Chromosome 06"/>
</dbReference>
<dbReference type="EMBL" id="OW240917">
    <property type="protein sequence ID" value="CAH2299345.1"/>
    <property type="molecule type" value="Genomic_DNA"/>
</dbReference>
<dbReference type="InterPro" id="IPR001828">
    <property type="entry name" value="ANF_lig-bd_rcpt"/>
</dbReference>
<keyword evidence="4" id="KW-0472">Membrane</keyword>
<name>A0AAD1SID9_PELCU</name>
<evidence type="ECO:0000256" key="2">
    <source>
        <dbReference type="ARBA" id="ARBA00022692"/>
    </source>
</evidence>
<keyword evidence="2" id="KW-0812">Transmembrane</keyword>
<feature type="non-terminal residue" evidence="6">
    <location>
        <position position="1"/>
    </location>
</feature>
<feature type="non-terminal residue" evidence="6">
    <location>
        <position position="313"/>
    </location>
</feature>
<protein>
    <recommendedName>
        <fullName evidence="5">Receptor ligand binding region domain-containing protein</fullName>
    </recommendedName>
</protein>
<gene>
    <name evidence="6" type="ORF">PECUL_23A001935</name>
</gene>
<comment type="subcellular location">
    <subcellularLocation>
        <location evidence="1">Membrane</location>
    </subcellularLocation>
</comment>
<reference evidence="6" key="1">
    <citation type="submission" date="2022-03" db="EMBL/GenBank/DDBJ databases">
        <authorList>
            <person name="Alioto T."/>
            <person name="Alioto T."/>
            <person name="Gomez Garrido J."/>
        </authorList>
    </citation>
    <scope>NUCLEOTIDE SEQUENCE</scope>
</reference>
<evidence type="ECO:0000313" key="7">
    <source>
        <dbReference type="Proteomes" id="UP001295444"/>
    </source>
</evidence>
<keyword evidence="7" id="KW-1185">Reference proteome</keyword>
<evidence type="ECO:0000256" key="3">
    <source>
        <dbReference type="ARBA" id="ARBA00022989"/>
    </source>
</evidence>
<dbReference type="AlphaFoldDB" id="A0AAD1SID9"/>
<keyword evidence="3" id="KW-1133">Transmembrane helix</keyword>
<evidence type="ECO:0000313" key="6">
    <source>
        <dbReference type="EMBL" id="CAH2299345.1"/>
    </source>
</evidence>
<dbReference type="SUPFAM" id="SSF53822">
    <property type="entry name" value="Periplasmic binding protein-like I"/>
    <property type="match status" value="1"/>
</dbReference>
<dbReference type="InterPro" id="IPR028082">
    <property type="entry name" value="Peripla_BP_I"/>
</dbReference>
<accession>A0AAD1SID9</accession>
<dbReference type="InterPro" id="IPR000068">
    <property type="entry name" value="GPCR_3_Ca_sens_rcpt-rel"/>
</dbReference>
<dbReference type="Gene3D" id="3.40.50.2300">
    <property type="match status" value="2"/>
</dbReference>
<dbReference type="GO" id="GO:0005886">
    <property type="term" value="C:plasma membrane"/>
    <property type="evidence" value="ECO:0007669"/>
    <property type="project" value="TreeGrafter"/>
</dbReference>
<sequence length="313" mass="36128">AEKAFDRLHWRFLEEVMKKFEIPEEFRAVVEALHSELSTRISYGATDYTLSDRHLYPNFFRMLQNDRVINKIISQLLKHFNWFWIGILASDDSSGETEELVLRKYMAEYGICVAFILKFNINSHKFANAINQISPVIQGSSAKVILIIGSFNLAIVDILLGAKHLFYGKTIILPPSWSANNFLTDYFIEPLNGSLAIDLYPMAIPPFGSFFDNINPSKYPNDKMLEDIWISELNCLSRNTTKNILFSTKFGNKLSNCTGSAYTLKAKDHVYRGSSPRMYYAVVVMAYALNEMNMYLKRQSNKINLKNYNYRHQ</sequence>
<feature type="domain" description="Receptor ligand binding region" evidence="5">
    <location>
        <begin position="41"/>
        <end position="293"/>
    </location>
</feature>
<dbReference type="GO" id="GO:0004930">
    <property type="term" value="F:G protein-coupled receptor activity"/>
    <property type="evidence" value="ECO:0007669"/>
    <property type="project" value="InterPro"/>
</dbReference>
<dbReference type="Pfam" id="PF01094">
    <property type="entry name" value="ANF_receptor"/>
    <property type="match status" value="1"/>
</dbReference>
<dbReference type="PANTHER" id="PTHR24061:SF592">
    <property type="entry name" value="VOMERONASAL TYPE-2 RECEPTOR 116-LIKE"/>
    <property type="match status" value="1"/>
</dbReference>
<evidence type="ECO:0000256" key="4">
    <source>
        <dbReference type="ARBA" id="ARBA00023136"/>
    </source>
</evidence>